<reference evidence="17" key="1">
    <citation type="submission" date="2025-08" db="UniProtKB">
        <authorList>
            <consortium name="RefSeq"/>
        </authorList>
    </citation>
    <scope>IDENTIFICATION</scope>
</reference>
<feature type="domain" description="G-protein coupled receptors family 3 profile" evidence="15">
    <location>
        <begin position="612"/>
        <end position="857"/>
    </location>
</feature>
<keyword evidence="8" id="KW-0675">Receptor</keyword>
<evidence type="ECO:0000256" key="5">
    <source>
        <dbReference type="ARBA" id="ARBA00022989"/>
    </source>
</evidence>
<keyword evidence="7 13" id="KW-0472">Membrane</keyword>
<evidence type="ECO:0000256" key="10">
    <source>
        <dbReference type="ARBA" id="ARBA00023224"/>
    </source>
</evidence>
<name>A0A8M1KTC3_CLUHA</name>
<keyword evidence="6" id="KW-0297">G-protein coupled receptor</keyword>
<comment type="similarity">
    <text evidence="11">Belongs to the G-protein coupled receptor 3 family. TAS1R subfamily.</text>
</comment>
<evidence type="ECO:0000256" key="14">
    <source>
        <dbReference type="SAM" id="SignalP"/>
    </source>
</evidence>
<dbReference type="PROSITE" id="PS50259">
    <property type="entry name" value="G_PROTEIN_RECEP_F3_4"/>
    <property type="match status" value="1"/>
</dbReference>
<feature type="chain" id="PRO_5035431422" evidence="14">
    <location>
        <begin position="21"/>
        <end position="984"/>
    </location>
</feature>
<dbReference type="GO" id="GO:0050909">
    <property type="term" value="P:sensory perception of taste"/>
    <property type="evidence" value="ECO:0007669"/>
    <property type="project" value="UniProtKB-ARBA"/>
</dbReference>
<evidence type="ECO:0000256" key="8">
    <source>
        <dbReference type="ARBA" id="ARBA00023170"/>
    </source>
</evidence>
<keyword evidence="9" id="KW-0325">Glycoprotein</keyword>
<evidence type="ECO:0000259" key="15">
    <source>
        <dbReference type="PROSITE" id="PS50259"/>
    </source>
</evidence>
<gene>
    <name evidence="17" type="primary">LOC116223859</name>
</gene>
<dbReference type="Pfam" id="PF07562">
    <property type="entry name" value="NCD3G"/>
    <property type="match status" value="1"/>
</dbReference>
<dbReference type="AlphaFoldDB" id="A0A8M1KTC3"/>
<keyword evidence="3 13" id="KW-0812">Transmembrane</keyword>
<dbReference type="GO" id="GO:0004930">
    <property type="term" value="F:G protein-coupled receptor activity"/>
    <property type="evidence" value="ECO:0007669"/>
    <property type="project" value="UniProtKB-KW"/>
</dbReference>
<organism evidence="16 17">
    <name type="scientific">Clupea harengus</name>
    <name type="common">Atlantic herring</name>
    <dbReference type="NCBI Taxonomy" id="7950"/>
    <lineage>
        <taxon>Eukaryota</taxon>
        <taxon>Metazoa</taxon>
        <taxon>Chordata</taxon>
        <taxon>Craniata</taxon>
        <taxon>Vertebrata</taxon>
        <taxon>Euteleostomi</taxon>
        <taxon>Actinopterygii</taxon>
        <taxon>Neopterygii</taxon>
        <taxon>Teleostei</taxon>
        <taxon>Clupei</taxon>
        <taxon>Clupeiformes</taxon>
        <taxon>Clupeoidei</taxon>
        <taxon>Clupeidae</taxon>
        <taxon>Clupea</taxon>
    </lineage>
</organism>
<accession>A0A8M1KTC3</accession>
<keyword evidence="4 14" id="KW-0732">Signal</keyword>
<dbReference type="PANTHER" id="PTHR24061:SF506">
    <property type="entry name" value="G-PROTEIN COUPLED RECEPTOR FAMILY C GROUP 6 MEMBER A-LIKE PRECURSOR"/>
    <property type="match status" value="1"/>
</dbReference>
<evidence type="ECO:0000256" key="2">
    <source>
        <dbReference type="ARBA" id="ARBA00022475"/>
    </source>
</evidence>
<dbReference type="PANTHER" id="PTHR24061">
    <property type="entry name" value="CALCIUM-SENSING RECEPTOR-RELATED"/>
    <property type="match status" value="1"/>
</dbReference>
<evidence type="ECO:0000256" key="6">
    <source>
        <dbReference type="ARBA" id="ARBA00023040"/>
    </source>
</evidence>
<evidence type="ECO:0000256" key="3">
    <source>
        <dbReference type="ARBA" id="ARBA00022692"/>
    </source>
</evidence>
<keyword evidence="16" id="KW-1185">Reference proteome</keyword>
<evidence type="ECO:0000313" key="17">
    <source>
        <dbReference type="RefSeq" id="XP_042565905.1"/>
    </source>
</evidence>
<feature type="transmembrane region" description="Helical" evidence="13">
    <location>
        <begin position="648"/>
        <end position="669"/>
    </location>
</feature>
<evidence type="ECO:0000313" key="16">
    <source>
        <dbReference type="Proteomes" id="UP000515152"/>
    </source>
</evidence>
<dbReference type="InterPro" id="IPR017978">
    <property type="entry name" value="GPCR_3_C"/>
</dbReference>
<dbReference type="Proteomes" id="UP000515152">
    <property type="component" value="Chromosome 15"/>
</dbReference>
<proteinExistence type="inferred from homology"/>
<feature type="region of interest" description="Disordered" evidence="12">
    <location>
        <begin position="933"/>
        <end position="984"/>
    </location>
</feature>
<feature type="transmembrane region" description="Helical" evidence="13">
    <location>
        <begin position="771"/>
        <end position="792"/>
    </location>
</feature>
<dbReference type="RefSeq" id="XP_042565905.1">
    <property type="nucleotide sequence ID" value="XM_042709971.1"/>
</dbReference>
<comment type="subcellular location">
    <subcellularLocation>
        <location evidence="1">Cell membrane</location>
        <topology evidence="1">Multi-pass membrane protein</topology>
    </subcellularLocation>
</comment>
<dbReference type="InterPro" id="IPR000068">
    <property type="entry name" value="GPCR_3_Ca_sens_rcpt-rel"/>
</dbReference>
<dbReference type="GO" id="GO:0005886">
    <property type="term" value="C:plasma membrane"/>
    <property type="evidence" value="ECO:0007669"/>
    <property type="project" value="UniProtKB-SubCell"/>
</dbReference>
<dbReference type="InterPro" id="IPR011500">
    <property type="entry name" value="GPCR_3_9-Cys_dom"/>
</dbReference>
<evidence type="ECO:0000256" key="9">
    <source>
        <dbReference type="ARBA" id="ARBA00023180"/>
    </source>
</evidence>
<feature type="transmembrane region" description="Helical" evidence="13">
    <location>
        <begin position="804"/>
        <end position="827"/>
    </location>
</feature>
<dbReference type="Pfam" id="PF00003">
    <property type="entry name" value="7tm_3"/>
    <property type="match status" value="1"/>
</dbReference>
<protein>
    <submittedName>
        <fullName evidence="17">G-protein coupled receptor family C group 6 member A-like</fullName>
    </submittedName>
</protein>
<evidence type="ECO:0000256" key="11">
    <source>
        <dbReference type="ARBA" id="ARBA00038492"/>
    </source>
</evidence>
<evidence type="ECO:0000256" key="12">
    <source>
        <dbReference type="SAM" id="MobiDB-lite"/>
    </source>
</evidence>
<evidence type="ECO:0000256" key="1">
    <source>
        <dbReference type="ARBA" id="ARBA00004651"/>
    </source>
</evidence>
<feature type="transmembrane region" description="Helical" evidence="13">
    <location>
        <begin position="724"/>
        <end position="744"/>
    </location>
</feature>
<evidence type="ECO:0000256" key="13">
    <source>
        <dbReference type="SAM" id="Phobius"/>
    </source>
</evidence>
<keyword evidence="10" id="KW-0807">Transducer</keyword>
<feature type="transmembrane region" description="Helical" evidence="13">
    <location>
        <begin position="833"/>
        <end position="853"/>
    </location>
</feature>
<feature type="signal peptide" evidence="14">
    <location>
        <begin position="1"/>
        <end position="20"/>
    </location>
</feature>
<dbReference type="FunFam" id="2.10.50.30:FF:000004">
    <property type="entry name" value="Taste receptor type 1 member 3-like protein"/>
    <property type="match status" value="1"/>
</dbReference>
<evidence type="ECO:0000256" key="7">
    <source>
        <dbReference type="ARBA" id="ARBA00023136"/>
    </source>
</evidence>
<dbReference type="Pfam" id="PF01094">
    <property type="entry name" value="ANF_receptor"/>
    <property type="match status" value="1"/>
</dbReference>
<sequence>MWLRLLSLVLWATFVQVSQTNVKISPRKAFMDRDVIIGILSSVHSTVDNLQGRVRPEEFTCSNFDQISFVRMLAAIYTIDSINEANFLPGVRLGYAVYDPCADATKALHSVEQMLSTNGSLPVMDDYSEFRPKVKVILGARYSLLTIPVAKLLSVYLFPQISTTSSAVVLSDKLKFPGFFRVIPSDVYQTQALVQLIRHFKWNWVGLVSMDDDYGRGVHQSFLKDAEEAGVCVAYEKIIPHYLGHAESKKRIKEMARKIQLSDAQVVMVVLRPELVEMLFEEMIRSNTTRVWIASDVWSRSALVAKMKDINKVGDILGFSFISGKITGFEQYLQNLPIRPGVTNEFIEEYKQLNCTPGSPEVCSKPNADYLVKNTDLPVVYGERVAIWSIAHALKEQLGCNETFCPGDTNFPPFELREKLQKVNFILDGKRKFFDKKGDFEDGYDVIMWVPDGEHRRAEVKGSFTIQPREVVVNSHDIIWTSTPNNTVCTNTIQPRRQSLVHLPFHCSYTILAVVHIILYIITLYQYYANVTSLPTQQIPVSRCSPSCNPGSSKKVSNVSCCYSCTPCDEGSYSDRYDEDDCHPCPNDTWSLKGWTKCEPRTVKYLQWSGPYPIALLVGVGVGLLLLITVFVFFIVYRNTLLIKSANLLMSCFMMVGLAVSFGSVVLFMDEPSIHLCRAQQTMYALGFTLCVSCILVKAFRTFLAFMAFDPVRHHRLNKLYKPLIIMVLATSVQGLVCVFWLIYDTPNVDQTPPSNQSMIHVLQCSEGSSVGFGVMHGYIALLALICFLLAFKGRKVPHDFSETGIIIFSMLIHLFVWLCFIPIYITKNESRPIVQASAILVSNYGIIFCYFIPKCYRAIWGKNTTEQIRASLRKFSETTNLASVDSGLSSQDLEMDPGSRRSVSFALPPFTSSESLTDSGFLPTSRHLSLTSASPQSISPSAEDPSFNLSHADSVFGITAPEGPTALERPDMAIRQRRRSRSM</sequence>
<keyword evidence="2" id="KW-1003">Cell membrane</keyword>
<feature type="transmembrane region" description="Helical" evidence="13">
    <location>
        <begin position="681"/>
        <end position="704"/>
    </location>
</feature>
<dbReference type="GeneID" id="116223859"/>
<dbReference type="InterPro" id="IPR001828">
    <property type="entry name" value="ANF_lig-bd_rcpt"/>
</dbReference>
<evidence type="ECO:0000256" key="4">
    <source>
        <dbReference type="ARBA" id="ARBA00022729"/>
    </source>
</evidence>
<keyword evidence="5 13" id="KW-1133">Transmembrane helix</keyword>
<dbReference type="OrthoDB" id="5984008at2759"/>
<feature type="transmembrane region" description="Helical" evidence="13">
    <location>
        <begin position="614"/>
        <end position="636"/>
    </location>
</feature>
<dbReference type="KEGG" id="char:116223859"/>
<dbReference type="FunFam" id="3.40.50.2300:FF:000016">
    <property type="entry name" value="Taste 1 receptor member 2"/>
    <property type="match status" value="1"/>
</dbReference>